<dbReference type="EMBL" id="JAZHXJ010000878">
    <property type="protein sequence ID" value="KAL1849360.1"/>
    <property type="molecule type" value="Genomic_DNA"/>
</dbReference>
<evidence type="ECO:0000256" key="4">
    <source>
        <dbReference type="ARBA" id="ARBA00022801"/>
    </source>
</evidence>
<dbReference type="CDD" id="cd09601">
    <property type="entry name" value="M1_APN-Q_like"/>
    <property type="match status" value="1"/>
</dbReference>
<organism evidence="12 13">
    <name type="scientific">Phialemonium thermophilum</name>
    <dbReference type="NCBI Taxonomy" id="223376"/>
    <lineage>
        <taxon>Eukaryota</taxon>
        <taxon>Fungi</taxon>
        <taxon>Dikarya</taxon>
        <taxon>Ascomycota</taxon>
        <taxon>Pezizomycotina</taxon>
        <taxon>Sordariomycetes</taxon>
        <taxon>Sordariomycetidae</taxon>
        <taxon>Cephalothecales</taxon>
        <taxon>Cephalothecaceae</taxon>
        <taxon>Phialemonium</taxon>
    </lineage>
</organism>
<dbReference type="Pfam" id="PF01433">
    <property type="entry name" value="Peptidase_M1"/>
    <property type="match status" value="1"/>
</dbReference>
<keyword evidence="2 7" id="KW-0645">Protease</keyword>
<protein>
    <recommendedName>
        <fullName evidence="7">Aminopeptidase</fullName>
        <ecNumber evidence="7">3.4.11.-</ecNumber>
    </recommendedName>
</protein>
<dbReference type="Gene3D" id="1.10.390.10">
    <property type="entry name" value="Neutral Protease Domain 2"/>
    <property type="match status" value="1"/>
</dbReference>
<feature type="region of interest" description="Disordered" evidence="8">
    <location>
        <begin position="496"/>
        <end position="515"/>
    </location>
</feature>
<proteinExistence type="inferred from homology"/>
<dbReference type="Gene3D" id="2.60.40.1730">
    <property type="entry name" value="tricorn interacting facor f3 domain"/>
    <property type="match status" value="1"/>
</dbReference>
<reference evidence="12 13" key="1">
    <citation type="journal article" date="2024" name="Commun. Biol.">
        <title>Comparative genomic analysis of thermophilic fungi reveals convergent evolutionary adaptations and gene losses.</title>
        <authorList>
            <person name="Steindorff A.S."/>
            <person name="Aguilar-Pontes M.V."/>
            <person name="Robinson A.J."/>
            <person name="Andreopoulos B."/>
            <person name="LaButti K."/>
            <person name="Kuo A."/>
            <person name="Mondo S."/>
            <person name="Riley R."/>
            <person name="Otillar R."/>
            <person name="Haridas S."/>
            <person name="Lipzen A."/>
            <person name="Grimwood J."/>
            <person name="Schmutz J."/>
            <person name="Clum A."/>
            <person name="Reid I.D."/>
            <person name="Moisan M.C."/>
            <person name="Butler G."/>
            <person name="Nguyen T.T.M."/>
            <person name="Dewar K."/>
            <person name="Conant G."/>
            <person name="Drula E."/>
            <person name="Henrissat B."/>
            <person name="Hansel C."/>
            <person name="Singer S."/>
            <person name="Hutchinson M.I."/>
            <person name="de Vries R.P."/>
            <person name="Natvig D.O."/>
            <person name="Powell A.J."/>
            <person name="Tsang A."/>
            <person name="Grigoriev I.V."/>
        </authorList>
    </citation>
    <scope>NUCLEOTIDE SEQUENCE [LARGE SCALE GENOMIC DNA]</scope>
    <source>
        <strain evidence="12 13">ATCC 24622</strain>
    </source>
</reference>
<evidence type="ECO:0000256" key="3">
    <source>
        <dbReference type="ARBA" id="ARBA00022723"/>
    </source>
</evidence>
<dbReference type="InterPro" id="IPR027268">
    <property type="entry name" value="Peptidase_M4/M1_CTD_sf"/>
</dbReference>
<keyword evidence="7" id="KW-0031">Aminopeptidase</keyword>
<comment type="cofactor">
    <cofactor evidence="7">
        <name>Zn(2+)</name>
        <dbReference type="ChEBI" id="CHEBI:29105"/>
    </cofactor>
    <text evidence="7">Binds 1 zinc ion per subunit.</text>
</comment>
<evidence type="ECO:0000256" key="8">
    <source>
        <dbReference type="SAM" id="MobiDB-lite"/>
    </source>
</evidence>
<evidence type="ECO:0000313" key="12">
    <source>
        <dbReference type="EMBL" id="KAL1849360.1"/>
    </source>
</evidence>
<dbReference type="InterPro" id="IPR024571">
    <property type="entry name" value="ERAP1-like_C_dom"/>
</dbReference>
<dbReference type="Proteomes" id="UP001586593">
    <property type="component" value="Unassembled WGS sequence"/>
</dbReference>
<evidence type="ECO:0000256" key="1">
    <source>
        <dbReference type="ARBA" id="ARBA00010136"/>
    </source>
</evidence>
<sequence length="872" mass="97191">MGSLPIEPRGVKPINYRLSVFDIQFEPEWQFRGSVTIEAQVHRSTSEVVLHAASLEILRAEFSQGPSPENTELCTDVETLAKGSETVRFSLPRPLEPGLVSIQIEYRAPIGNSMSGFFRARFRDVGPSAPGRIRDGDYAAVLSTHFEPCYARSAFPCFDEPHLKATFDFDIEVPADLTALSNMPVKASTALAGSKAGQKRIQFQRTPVMSTYLLAWVVGEFEYVEAFTEKKHGGIHVPVRVYTPLGLRAYATLAVECAWKVLDLYRDMFQIDYPIHKCDHVIVPEFVSGAMENWGLITYKPTKILFDPATCNHRVKAKAVYVIAHELAHQWFGNLVTMADWSELWLNEGFATWAGFTAANRLFPEWNIWGQYVSEILDDVMKLDSLPTTHPIMVDVQDENDALQMFDQISYNKGSSVISMLASYIGEDVFLRGLSAYLQKYAYRNARSQDLWEALSCASGTDVAELMDSWIYTGSFPVVRLSRSPGHERQVEQQSILSADTSGAGTQSTWDIPLKDAPPEDRTLSTLNRNHVGYYCTDYDPDTVASIVQSMSSLTSADLAGVIVDMGNLTTNNLKPTSELLNFLWDIRGTRDCFAWLAISRSLAYLRSVFADDQDVRSGLQSFSAALVDHVHDKLQWTADAAEYTQAELNKVIIGLAFSAGSGSTSSAAIIQESRRHFARWVASSDDERATVLPPTLRSAILSGCMADASPSDFEVARRAFVTDATLDGQEVILTAMGAVESREVAEQVLDFVFAGDVVALQHLPVLGGALGHNTANRTTQWEYVRSHWAAVSRRLHANSVCRDWWIEESLRHFSDVALGQEMGGFLIERLGAVVRKPLRNVQANILRNATYKERSREDILHWLRARGYITA</sequence>
<dbReference type="SUPFAM" id="SSF63737">
    <property type="entry name" value="Leukotriene A4 hydrolase N-terminal domain"/>
    <property type="match status" value="1"/>
</dbReference>
<gene>
    <name evidence="12" type="ORF">VTK73DRAFT_9896</name>
</gene>
<evidence type="ECO:0000259" key="11">
    <source>
        <dbReference type="Pfam" id="PF17900"/>
    </source>
</evidence>
<dbReference type="InterPro" id="IPR050344">
    <property type="entry name" value="Peptidase_M1_aminopeptidases"/>
</dbReference>
<dbReference type="Pfam" id="PF17900">
    <property type="entry name" value="Peptidase_M1_N"/>
    <property type="match status" value="1"/>
</dbReference>
<dbReference type="PANTHER" id="PTHR11533:SF171">
    <property type="entry name" value="AMINOPEPTIDASE"/>
    <property type="match status" value="1"/>
</dbReference>
<keyword evidence="3 7" id="KW-0479">Metal-binding</keyword>
<keyword evidence="4 7" id="KW-0378">Hydrolase</keyword>
<evidence type="ECO:0000313" key="13">
    <source>
        <dbReference type="Proteomes" id="UP001586593"/>
    </source>
</evidence>
<dbReference type="InterPro" id="IPR001930">
    <property type="entry name" value="Peptidase_M1"/>
</dbReference>
<dbReference type="InterPro" id="IPR034016">
    <property type="entry name" value="M1_APN-typ"/>
</dbReference>
<evidence type="ECO:0000259" key="9">
    <source>
        <dbReference type="Pfam" id="PF01433"/>
    </source>
</evidence>
<feature type="domain" description="ERAP1-like C-terminal" evidence="10">
    <location>
        <begin position="527"/>
        <end position="838"/>
    </location>
</feature>
<accession>A0ABR3VZH9</accession>
<dbReference type="Pfam" id="PF11838">
    <property type="entry name" value="ERAP1_C"/>
    <property type="match status" value="1"/>
</dbReference>
<feature type="domain" description="Peptidase M1 membrane alanine aminopeptidase" evidence="9">
    <location>
        <begin position="254"/>
        <end position="470"/>
    </location>
</feature>
<feature type="compositionally biased region" description="Polar residues" evidence="8">
    <location>
        <begin position="496"/>
        <end position="510"/>
    </location>
</feature>
<evidence type="ECO:0000256" key="2">
    <source>
        <dbReference type="ARBA" id="ARBA00022670"/>
    </source>
</evidence>
<name>A0ABR3VZH9_9PEZI</name>
<dbReference type="InterPro" id="IPR014782">
    <property type="entry name" value="Peptidase_M1_dom"/>
</dbReference>
<dbReference type="EC" id="3.4.11.-" evidence="7"/>
<comment type="caution">
    <text evidence="12">The sequence shown here is derived from an EMBL/GenBank/DDBJ whole genome shotgun (WGS) entry which is preliminary data.</text>
</comment>
<keyword evidence="6 7" id="KW-0482">Metalloprotease</keyword>
<dbReference type="PRINTS" id="PR00756">
    <property type="entry name" value="ALADIPTASE"/>
</dbReference>
<evidence type="ECO:0000256" key="5">
    <source>
        <dbReference type="ARBA" id="ARBA00022833"/>
    </source>
</evidence>
<dbReference type="SUPFAM" id="SSF55486">
    <property type="entry name" value="Metalloproteases ('zincins'), catalytic domain"/>
    <property type="match status" value="1"/>
</dbReference>
<dbReference type="InterPro" id="IPR042097">
    <property type="entry name" value="Aminopeptidase_N-like_N_sf"/>
</dbReference>
<comment type="similarity">
    <text evidence="1 7">Belongs to the peptidase M1 family.</text>
</comment>
<dbReference type="InterPro" id="IPR045357">
    <property type="entry name" value="Aminopeptidase_N-like_N"/>
</dbReference>
<dbReference type="Gene3D" id="1.25.50.20">
    <property type="match status" value="1"/>
</dbReference>
<dbReference type="PANTHER" id="PTHR11533">
    <property type="entry name" value="PROTEASE M1 ZINC METALLOPROTEASE"/>
    <property type="match status" value="1"/>
</dbReference>
<feature type="domain" description="Aminopeptidase N-like N-terminal" evidence="11">
    <location>
        <begin position="12"/>
        <end position="213"/>
    </location>
</feature>
<keyword evidence="13" id="KW-1185">Reference proteome</keyword>
<evidence type="ECO:0000256" key="7">
    <source>
        <dbReference type="RuleBase" id="RU364040"/>
    </source>
</evidence>
<evidence type="ECO:0000256" key="6">
    <source>
        <dbReference type="ARBA" id="ARBA00023049"/>
    </source>
</evidence>
<evidence type="ECO:0000259" key="10">
    <source>
        <dbReference type="Pfam" id="PF11838"/>
    </source>
</evidence>
<keyword evidence="5 7" id="KW-0862">Zinc</keyword>